<name>A0A6V8MSB9_9BACT</name>
<evidence type="ECO:0000256" key="10">
    <source>
        <dbReference type="HAMAP-Rule" id="MF_00097"/>
    </source>
</evidence>
<keyword evidence="5 10" id="KW-0460">Magnesium</keyword>
<comment type="caution">
    <text evidence="10">Lacks conserved residue(s) required for the propagation of feature annotation.</text>
</comment>
<dbReference type="InterPro" id="IPR022998">
    <property type="entry name" value="ThiamineP_synth_TenI"/>
</dbReference>
<gene>
    <name evidence="10 14" type="primary">thiE</name>
    <name evidence="14" type="ORF">GMPD_09550</name>
</gene>
<feature type="binding site" evidence="10">
    <location>
        <position position="76"/>
    </location>
    <ligand>
        <name>4-amino-2-methyl-5-(diphosphooxymethyl)pyrimidine</name>
        <dbReference type="ChEBI" id="CHEBI:57841"/>
    </ligand>
</feature>
<dbReference type="GO" id="GO:0004789">
    <property type="term" value="F:thiamine-phosphate diphosphorylase activity"/>
    <property type="evidence" value="ECO:0007669"/>
    <property type="project" value="UniProtKB-UniRule"/>
</dbReference>
<evidence type="ECO:0000256" key="4">
    <source>
        <dbReference type="ARBA" id="ARBA00022723"/>
    </source>
</evidence>
<keyword evidence="6 10" id="KW-0784">Thiamine biosynthesis</keyword>
<feature type="binding site" evidence="10">
    <location>
        <position position="77"/>
    </location>
    <ligand>
        <name>Mg(2+)</name>
        <dbReference type="ChEBI" id="CHEBI:18420"/>
    </ligand>
</feature>
<proteinExistence type="inferred from homology"/>
<dbReference type="HAMAP" id="MF_00097">
    <property type="entry name" value="TMP_synthase"/>
    <property type="match status" value="1"/>
</dbReference>
<evidence type="ECO:0000256" key="9">
    <source>
        <dbReference type="ARBA" id="ARBA00047883"/>
    </source>
</evidence>
<evidence type="ECO:0000256" key="5">
    <source>
        <dbReference type="ARBA" id="ARBA00022842"/>
    </source>
</evidence>
<evidence type="ECO:0000256" key="2">
    <source>
        <dbReference type="ARBA" id="ARBA00005165"/>
    </source>
</evidence>
<dbReference type="InterPro" id="IPR036206">
    <property type="entry name" value="ThiamineP_synth_sf"/>
</dbReference>
<dbReference type="EMBL" id="BLXY01000001">
    <property type="protein sequence ID" value="GFO63036.1"/>
    <property type="molecule type" value="Genomic_DNA"/>
</dbReference>
<protein>
    <recommendedName>
        <fullName evidence="10">Thiamine-phosphate synthase</fullName>
        <shortName evidence="10">TP synthase</shortName>
        <shortName evidence="10">TPS</shortName>
        <ecNumber evidence="10">2.5.1.3</ecNumber>
    </recommendedName>
    <alternativeName>
        <fullName evidence="10">Thiamine-phosphate pyrophosphorylase</fullName>
        <shortName evidence="10">TMP pyrophosphorylase</shortName>
        <shortName evidence="10">TMP-PPase</shortName>
    </alternativeName>
</protein>
<dbReference type="GO" id="GO:0009229">
    <property type="term" value="P:thiamine diphosphate biosynthetic process"/>
    <property type="evidence" value="ECO:0007669"/>
    <property type="project" value="UniProtKB-UniRule"/>
</dbReference>
<feature type="binding site" evidence="10">
    <location>
        <position position="172"/>
    </location>
    <ligand>
        <name>2-[(2R,5Z)-2-carboxy-4-methylthiazol-5(2H)-ylidene]ethyl phosphate</name>
        <dbReference type="ChEBI" id="CHEBI:62899"/>
    </ligand>
</feature>
<dbReference type="PANTHER" id="PTHR20857:SF15">
    <property type="entry name" value="THIAMINE-PHOSPHATE SYNTHASE"/>
    <property type="match status" value="1"/>
</dbReference>
<evidence type="ECO:0000256" key="6">
    <source>
        <dbReference type="ARBA" id="ARBA00022977"/>
    </source>
</evidence>
<feature type="binding site" evidence="10">
    <location>
        <begin position="141"/>
        <end position="143"/>
    </location>
    <ligand>
        <name>2-[(2R,5Z)-2-carboxy-4-methylthiazol-5(2H)-ylidene]ethyl phosphate</name>
        <dbReference type="ChEBI" id="CHEBI:62899"/>
    </ligand>
</feature>
<accession>A0A6V8MSB9</accession>
<dbReference type="EC" id="2.5.1.3" evidence="10"/>
<feature type="binding site" evidence="10">
    <location>
        <position position="115"/>
    </location>
    <ligand>
        <name>4-amino-2-methyl-5-(diphosphooxymethyl)pyrimidine</name>
        <dbReference type="ChEBI" id="CHEBI:57841"/>
    </ligand>
</feature>
<evidence type="ECO:0000256" key="7">
    <source>
        <dbReference type="ARBA" id="ARBA00047334"/>
    </source>
</evidence>
<dbReference type="GO" id="GO:0000287">
    <property type="term" value="F:magnesium ion binding"/>
    <property type="evidence" value="ECO:0007669"/>
    <property type="project" value="UniProtKB-UniRule"/>
</dbReference>
<comment type="catalytic activity">
    <reaction evidence="7 10 11">
        <text>4-methyl-5-(2-phosphooxyethyl)-thiazole + 4-amino-2-methyl-5-(diphosphooxymethyl)pyrimidine + H(+) = thiamine phosphate + diphosphate</text>
        <dbReference type="Rhea" id="RHEA:22328"/>
        <dbReference type="ChEBI" id="CHEBI:15378"/>
        <dbReference type="ChEBI" id="CHEBI:33019"/>
        <dbReference type="ChEBI" id="CHEBI:37575"/>
        <dbReference type="ChEBI" id="CHEBI:57841"/>
        <dbReference type="ChEBI" id="CHEBI:58296"/>
        <dbReference type="EC" id="2.5.1.3"/>
    </reaction>
</comment>
<dbReference type="GO" id="GO:0009228">
    <property type="term" value="P:thiamine biosynthetic process"/>
    <property type="evidence" value="ECO:0007669"/>
    <property type="project" value="UniProtKB-KW"/>
</dbReference>
<feature type="binding site" evidence="10">
    <location>
        <position position="144"/>
    </location>
    <ligand>
        <name>4-amino-2-methyl-5-(diphosphooxymethyl)pyrimidine</name>
        <dbReference type="ChEBI" id="CHEBI:57841"/>
    </ligand>
</feature>
<comment type="caution">
    <text evidence="14">The sequence shown here is derived from an EMBL/GenBank/DDBJ whole genome shotgun (WGS) entry which is preliminary data.</text>
</comment>
<dbReference type="InterPro" id="IPR034291">
    <property type="entry name" value="TMP_synthase"/>
</dbReference>
<dbReference type="AlphaFoldDB" id="A0A6V8MSB9"/>
<keyword evidence="4 10" id="KW-0479">Metal-binding</keyword>
<keyword evidence="3 10" id="KW-0808">Transferase</keyword>
<sequence length="220" mass="23749">MKGLDSPWIDFNLYLITGRGETLGRNLEFVVEEALRGGVRAVQLRDKGAASTKELYETAQELRRLTSRYGAKLLINDRVDVALAVDADGVHIGSSSLPLYKVRRLLGERKLIGVSCHNQIQAVTAQEMGADFITFGPVYYTPSKAEYGGPVGIEKLNQVAQQLQIPVFALGGVNLENCAEAVAGEASGIALISAILSAPDPRDAAKRLLAMLPPVEEHHV</sequence>
<dbReference type="SUPFAM" id="SSF51391">
    <property type="entry name" value="Thiamin phosphate synthase"/>
    <property type="match status" value="1"/>
</dbReference>
<evidence type="ECO:0000256" key="8">
    <source>
        <dbReference type="ARBA" id="ARBA00047851"/>
    </source>
</evidence>
<dbReference type="RefSeq" id="WP_183345618.1">
    <property type="nucleotide sequence ID" value="NZ_BLXY01000001.1"/>
</dbReference>
<comment type="catalytic activity">
    <reaction evidence="9 10 11">
        <text>2-[(2R,5Z)-2-carboxy-4-methylthiazol-5(2H)-ylidene]ethyl phosphate + 4-amino-2-methyl-5-(diphosphooxymethyl)pyrimidine + 2 H(+) = thiamine phosphate + CO2 + diphosphate</text>
        <dbReference type="Rhea" id="RHEA:47844"/>
        <dbReference type="ChEBI" id="CHEBI:15378"/>
        <dbReference type="ChEBI" id="CHEBI:16526"/>
        <dbReference type="ChEBI" id="CHEBI:33019"/>
        <dbReference type="ChEBI" id="CHEBI:37575"/>
        <dbReference type="ChEBI" id="CHEBI:57841"/>
        <dbReference type="ChEBI" id="CHEBI:62899"/>
        <dbReference type="EC" id="2.5.1.3"/>
    </reaction>
</comment>
<evidence type="ECO:0000259" key="13">
    <source>
        <dbReference type="Pfam" id="PF02581"/>
    </source>
</evidence>
<feature type="domain" description="Thiamine phosphate synthase/TenI" evidence="13">
    <location>
        <begin position="13"/>
        <end position="195"/>
    </location>
</feature>
<dbReference type="UniPathway" id="UPA00060">
    <property type="reaction ID" value="UER00141"/>
</dbReference>
<evidence type="ECO:0000256" key="12">
    <source>
        <dbReference type="RuleBase" id="RU004253"/>
    </source>
</evidence>
<dbReference type="GO" id="GO:0005737">
    <property type="term" value="C:cytoplasm"/>
    <property type="evidence" value="ECO:0007669"/>
    <property type="project" value="TreeGrafter"/>
</dbReference>
<dbReference type="NCBIfam" id="TIGR00693">
    <property type="entry name" value="thiE"/>
    <property type="match status" value="1"/>
</dbReference>
<comment type="cofactor">
    <cofactor evidence="10">
        <name>Mg(2+)</name>
        <dbReference type="ChEBI" id="CHEBI:18420"/>
    </cofactor>
    <text evidence="10">Binds 1 Mg(2+) ion per subunit.</text>
</comment>
<evidence type="ECO:0000256" key="11">
    <source>
        <dbReference type="RuleBase" id="RU003826"/>
    </source>
</evidence>
<organism evidence="14 15">
    <name type="scientific">Geomonas paludis</name>
    <dbReference type="NCBI Taxonomy" id="2740185"/>
    <lineage>
        <taxon>Bacteria</taxon>
        <taxon>Pseudomonadati</taxon>
        <taxon>Thermodesulfobacteriota</taxon>
        <taxon>Desulfuromonadia</taxon>
        <taxon>Geobacterales</taxon>
        <taxon>Geobacteraceae</taxon>
        <taxon>Geomonas</taxon>
    </lineage>
</organism>
<evidence type="ECO:0000256" key="3">
    <source>
        <dbReference type="ARBA" id="ARBA00022679"/>
    </source>
</evidence>
<dbReference type="CDD" id="cd00564">
    <property type="entry name" value="TMP_TenI"/>
    <property type="match status" value="1"/>
</dbReference>
<comment type="pathway">
    <text evidence="2 10 12">Cofactor biosynthesis; thiamine diphosphate biosynthesis; thiamine phosphate from 4-amino-2-methyl-5-diphosphomethylpyrimidine and 4-methyl-5-(2-phosphoethyl)-thiazole: step 1/1.</text>
</comment>
<dbReference type="PANTHER" id="PTHR20857">
    <property type="entry name" value="THIAMINE-PHOSPHATE PYROPHOSPHORYLASE"/>
    <property type="match status" value="1"/>
</dbReference>
<comment type="function">
    <text evidence="1 10">Condenses 4-methyl-5-(beta-hydroxyethyl)thiazole monophosphate (THZ-P) and 2-methyl-4-amino-5-hydroxymethyl pyrimidine pyrophosphate (HMP-PP) to form thiamine monophosphate (TMP).</text>
</comment>
<evidence type="ECO:0000313" key="15">
    <source>
        <dbReference type="Proteomes" id="UP000568888"/>
    </source>
</evidence>
<comment type="similarity">
    <text evidence="10 11">Belongs to the thiamine-phosphate synthase family.</text>
</comment>
<dbReference type="Gene3D" id="3.20.20.70">
    <property type="entry name" value="Aldolase class I"/>
    <property type="match status" value="1"/>
</dbReference>
<evidence type="ECO:0000313" key="14">
    <source>
        <dbReference type="EMBL" id="GFO63036.1"/>
    </source>
</evidence>
<dbReference type="FunFam" id="3.20.20.70:FF:000096">
    <property type="entry name" value="Thiamine-phosphate synthase"/>
    <property type="match status" value="1"/>
</dbReference>
<reference evidence="15" key="1">
    <citation type="submission" date="2020-06" db="EMBL/GenBank/DDBJ databases">
        <title>Draft genomic sequecing of Geomonas sp. Red736.</title>
        <authorList>
            <person name="Itoh H."/>
            <person name="Xu Z.X."/>
            <person name="Ushijima N."/>
            <person name="Masuda Y."/>
            <person name="Shiratori Y."/>
            <person name="Senoo K."/>
        </authorList>
    </citation>
    <scope>NUCLEOTIDE SEQUENCE [LARGE SCALE GENOMIC DNA]</scope>
    <source>
        <strain evidence="15">Red736</strain>
    </source>
</reference>
<feature type="binding site" evidence="10">
    <location>
        <begin position="43"/>
        <end position="47"/>
    </location>
    <ligand>
        <name>4-amino-2-methyl-5-(diphosphooxymethyl)pyrimidine</name>
        <dbReference type="ChEBI" id="CHEBI:57841"/>
    </ligand>
</feature>
<comment type="catalytic activity">
    <reaction evidence="8 10 11">
        <text>2-(2-carboxy-4-methylthiazol-5-yl)ethyl phosphate + 4-amino-2-methyl-5-(diphosphooxymethyl)pyrimidine + 2 H(+) = thiamine phosphate + CO2 + diphosphate</text>
        <dbReference type="Rhea" id="RHEA:47848"/>
        <dbReference type="ChEBI" id="CHEBI:15378"/>
        <dbReference type="ChEBI" id="CHEBI:16526"/>
        <dbReference type="ChEBI" id="CHEBI:33019"/>
        <dbReference type="ChEBI" id="CHEBI:37575"/>
        <dbReference type="ChEBI" id="CHEBI:57841"/>
        <dbReference type="ChEBI" id="CHEBI:62890"/>
        <dbReference type="EC" id="2.5.1.3"/>
    </reaction>
</comment>
<dbReference type="Pfam" id="PF02581">
    <property type="entry name" value="TMP-TENI"/>
    <property type="match status" value="1"/>
</dbReference>
<feature type="binding site" evidence="10">
    <location>
        <begin position="192"/>
        <end position="193"/>
    </location>
    <ligand>
        <name>2-[(2R,5Z)-2-carboxy-4-methylthiazol-5(2H)-ylidene]ethyl phosphate</name>
        <dbReference type="ChEBI" id="CHEBI:62899"/>
    </ligand>
</feature>
<evidence type="ECO:0000256" key="1">
    <source>
        <dbReference type="ARBA" id="ARBA00003814"/>
    </source>
</evidence>
<dbReference type="InterPro" id="IPR013785">
    <property type="entry name" value="Aldolase_TIM"/>
</dbReference>
<dbReference type="Proteomes" id="UP000568888">
    <property type="component" value="Unassembled WGS sequence"/>
</dbReference>